<organism evidence="2 3">
    <name type="scientific">Haloferula helveola</name>
    <dbReference type="NCBI Taxonomy" id="490095"/>
    <lineage>
        <taxon>Bacteria</taxon>
        <taxon>Pseudomonadati</taxon>
        <taxon>Verrucomicrobiota</taxon>
        <taxon>Verrucomicrobiia</taxon>
        <taxon>Verrucomicrobiales</taxon>
        <taxon>Verrucomicrobiaceae</taxon>
        <taxon>Haloferula</taxon>
    </lineage>
</organism>
<evidence type="ECO:0000256" key="1">
    <source>
        <dbReference type="SAM" id="Phobius"/>
    </source>
</evidence>
<protein>
    <submittedName>
        <fullName evidence="2">Uncharacterized protein</fullName>
    </submittedName>
</protein>
<dbReference type="EMBL" id="AP024702">
    <property type="protein sequence ID" value="BCX48948.1"/>
    <property type="molecule type" value="Genomic_DNA"/>
</dbReference>
<evidence type="ECO:0000313" key="3">
    <source>
        <dbReference type="Proteomes" id="UP001374893"/>
    </source>
</evidence>
<keyword evidence="1" id="KW-0812">Transmembrane</keyword>
<gene>
    <name evidence="2" type="ORF">HAHE_28560</name>
</gene>
<feature type="transmembrane region" description="Helical" evidence="1">
    <location>
        <begin position="108"/>
        <end position="125"/>
    </location>
</feature>
<accession>A0ABN6H5W8</accession>
<sequence>MGLLFLLVGLFLYSATHQSTITGGHRKFSPLSSGEYQGHELVARLQLSNGGASIRWHFWEGTVDNRFGSSLRTGWQWEHLVQRSEEQMQVWGLALPPNIREWLDWEGVFLPLWPLPVLWAILWLIRMIRAERREANAYSD</sequence>
<dbReference type="Proteomes" id="UP001374893">
    <property type="component" value="Chromosome"/>
</dbReference>
<proteinExistence type="predicted"/>
<keyword evidence="1" id="KW-0472">Membrane</keyword>
<evidence type="ECO:0000313" key="2">
    <source>
        <dbReference type="EMBL" id="BCX48948.1"/>
    </source>
</evidence>
<keyword evidence="3" id="KW-1185">Reference proteome</keyword>
<reference evidence="2 3" key="1">
    <citation type="submission" date="2021-06" db="EMBL/GenBank/DDBJ databases">
        <title>Complete genome of Haloferula helveola possessing various polysaccharide degrading enzymes.</title>
        <authorList>
            <person name="Takami H."/>
            <person name="Huang C."/>
            <person name="Hamasaki K."/>
        </authorList>
    </citation>
    <scope>NUCLEOTIDE SEQUENCE [LARGE SCALE GENOMIC DNA]</scope>
    <source>
        <strain evidence="2 3">CN-1</strain>
    </source>
</reference>
<keyword evidence="1" id="KW-1133">Transmembrane helix</keyword>
<name>A0ABN6H5W8_9BACT</name>